<dbReference type="AlphaFoldDB" id="A0A8B4QE43"/>
<reference evidence="4 6" key="2">
    <citation type="submission" date="2019-03" db="EMBL/GenBank/DDBJ databases">
        <title>Genomic Encyclopedia of Type Strains, Phase IV (KMG-IV): sequencing the most valuable type-strain genomes for metagenomic binning, comparative biology and taxonomic classification.</title>
        <authorList>
            <person name="Goeker M."/>
        </authorList>
    </citation>
    <scope>NUCLEOTIDE SEQUENCE [LARGE SCALE GENOMIC DNA]</scope>
    <source>
        <strain evidence="4 6">DSM 20580</strain>
    </source>
</reference>
<proteinExistence type="predicted"/>
<comment type="caution">
    <text evidence="3">The sequence shown here is derived from an EMBL/GenBank/DDBJ whole genome shotgun (WGS) entry which is preliminary data.</text>
</comment>
<accession>A0A8B4QE43</accession>
<dbReference type="PANTHER" id="PTHR34473:SF2">
    <property type="entry name" value="UPF0699 TRANSMEMBRANE PROTEIN YDBT"/>
    <property type="match status" value="1"/>
</dbReference>
<evidence type="ECO:0000313" key="3">
    <source>
        <dbReference type="EMBL" id="STX10868.1"/>
    </source>
</evidence>
<feature type="transmembrane region" description="Helical" evidence="1">
    <location>
        <begin position="232"/>
        <end position="262"/>
    </location>
</feature>
<dbReference type="InterPro" id="IPR014529">
    <property type="entry name" value="UCP026631"/>
</dbReference>
<name>A0A8B4QE43_9BACL</name>
<feature type="domain" description="YdbS-like PH" evidence="2">
    <location>
        <begin position="74"/>
        <end position="152"/>
    </location>
</feature>
<dbReference type="PANTHER" id="PTHR34473">
    <property type="entry name" value="UPF0699 TRANSMEMBRANE PROTEIN YDBS"/>
    <property type="match status" value="1"/>
</dbReference>
<keyword evidence="1" id="KW-1133">Transmembrane helix</keyword>
<dbReference type="EMBL" id="SNZG01000004">
    <property type="protein sequence ID" value="TDR42213.1"/>
    <property type="molecule type" value="Genomic_DNA"/>
</dbReference>
<dbReference type="Proteomes" id="UP000294641">
    <property type="component" value="Unassembled WGS sequence"/>
</dbReference>
<dbReference type="RefSeq" id="WP_109348862.1">
    <property type="nucleotide sequence ID" value="NZ_BJUE01000002.1"/>
</dbReference>
<evidence type="ECO:0000313" key="4">
    <source>
        <dbReference type="EMBL" id="TDR42213.1"/>
    </source>
</evidence>
<dbReference type="Proteomes" id="UP000254330">
    <property type="component" value="Unassembled WGS sequence"/>
</dbReference>
<feature type="transmembrane region" description="Helical" evidence="1">
    <location>
        <begin position="12"/>
        <end position="33"/>
    </location>
</feature>
<dbReference type="PIRSF" id="PIRSF026631">
    <property type="entry name" value="UCP026631"/>
    <property type="match status" value="1"/>
</dbReference>
<feature type="transmembrane region" description="Helical" evidence="1">
    <location>
        <begin position="365"/>
        <end position="382"/>
    </location>
</feature>
<gene>
    <name evidence="4" type="ORF">DFR61_104103</name>
    <name evidence="3" type="ORF">NCTC10597_02660</name>
</gene>
<feature type="domain" description="YdbS-like PH" evidence="2">
    <location>
        <begin position="409"/>
        <end position="489"/>
    </location>
</feature>
<feature type="transmembrane region" description="Helical" evidence="1">
    <location>
        <begin position="388"/>
        <end position="407"/>
    </location>
</feature>
<organism evidence="3 5">
    <name type="scientific">Kurthia zopfii</name>
    <dbReference type="NCBI Taxonomy" id="1650"/>
    <lineage>
        <taxon>Bacteria</taxon>
        <taxon>Bacillati</taxon>
        <taxon>Bacillota</taxon>
        <taxon>Bacilli</taxon>
        <taxon>Bacillales</taxon>
        <taxon>Caryophanaceae</taxon>
        <taxon>Kurthia</taxon>
    </lineage>
</organism>
<feature type="domain" description="YdbS-like PH" evidence="2">
    <location>
        <begin position="265"/>
        <end position="346"/>
    </location>
</feature>
<keyword evidence="1" id="KW-0472">Membrane</keyword>
<feature type="transmembrane region" description="Helical" evidence="1">
    <location>
        <begin position="53"/>
        <end position="72"/>
    </location>
</feature>
<evidence type="ECO:0000259" key="2">
    <source>
        <dbReference type="Pfam" id="PF03703"/>
    </source>
</evidence>
<keyword evidence="6" id="KW-1185">Reference proteome</keyword>
<evidence type="ECO:0000313" key="6">
    <source>
        <dbReference type="Proteomes" id="UP000294641"/>
    </source>
</evidence>
<dbReference type="EMBL" id="UGNP01000001">
    <property type="protein sequence ID" value="STX10868.1"/>
    <property type="molecule type" value="Genomic_DNA"/>
</dbReference>
<keyword evidence="1" id="KW-0812">Transmembrane</keyword>
<evidence type="ECO:0000256" key="1">
    <source>
        <dbReference type="SAM" id="Phobius"/>
    </source>
</evidence>
<dbReference type="InterPro" id="IPR005182">
    <property type="entry name" value="YdbS-like_PH"/>
</dbReference>
<dbReference type="OrthoDB" id="2195155at2"/>
<sequence>MSEQKVTRLHPITLIINFVSQIKGFVIPAAVLLVSTFSSLTFDPNEKFFVKTLIYTGIMALLVILFAVFSWIKWRKFVYWFEDGELRIEYGLFVKKKRYIPFERIQTLNYKESIFHRIFKLVRVEIETAGDSSGSSEGELTAITRGQAEQIEIEMNKAKNKVIHSDDEDSEEVTIEKVPAKKSIYKMTNKELILLASTSSSMGLLFASVFAIGSQFNDLIPYEQIYGEMQNIIKFGVVFIIAIVLLLILFAWIVAVALAYIVNYNFKIEELDDKIFISKGLLEKKSLTMPLYRIQGIRIVENPIRQIFGYCRVVVDSAGGTGDEKEDTVVLLPFIKKKEAVKILQTLFPQYIVEDKFVKVPRKSLFRYLMLPIYFLVIPIAAVSYFFYPYGLFSLIIVPIWMIMKFWQYKTAGFAMTDLQLTIVYRFISKSTVIISKNRIQAMTMKQSFFAERKDIATNKVNIMSGMTGFTAKTKHFAKEEQEKMLEWYKPNA</sequence>
<feature type="transmembrane region" description="Helical" evidence="1">
    <location>
        <begin position="192"/>
        <end position="212"/>
    </location>
</feature>
<dbReference type="Pfam" id="PF03703">
    <property type="entry name" value="bPH_2"/>
    <property type="match status" value="3"/>
</dbReference>
<protein>
    <submittedName>
        <fullName evidence="3">Bacterial membrane flanked domain</fullName>
    </submittedName>
    <submittedName>
        <fullName evidence="4">Membrane protein</fullName>
    </submittedName>
</protein>
<reference evidence="3 5" key="1">
    <citation type="submission" date="2018-06" db="EMBL/GenBank/DDBJ databases">
        <authorList>
            <consortium name="Pathogen Informatics"/>
            <person name="Doyle S."/>
        </authorList>
    </citation>
    <scope>NUCLEOTIDE SEQUENCE [LARGE SCALE GENOMIC DNA]</scope>
    <source>
        <strain evidence="3 5">NCTC10597</strain>
    </source>
</reference>
<evidence type="ECO:0000313" key="5">
    <source>
        <dbReference type="Proteomes" id="UP000254330"/>
    </source>
</evidence>